<comment type="caution">
    <text evidence="2">The sequence shown here is derived from an EMBL/GenBank/DDBJ whole genome shotgun (WGS) entry which is preliminary data.</text>
</comment>
<feature type="compositionally biased region" description="Polar residues" evidence="1">
    <location>
        <begin position="60"/>
        <end position="75"/>
    </location>
</feature>
<keyword evidence="3" id="KW-1185">Reference proteome</keyword>
<dbReference type="EMBL" id="JASJQH010008136">
    <property type="protein sequence ID" value="KAK9694984.1"/>
    <property type="molecule type" value="Genomic_DNA"/>
</dbReference>
<gene>
    <name evidence="2" type="ORF">K7432_013198</name>
</gene>
<dbReference type="PANTHER" id="PTHR34776:SF1">
    <property type="entry name" value="F17F16.3 PROTEIN"/>
    <property type="match status" value="1"/>
</dbReference>
<evidence type="ECO:0000313" key="3">
    <source>
        <dbReference type="Proteomes" id="UP001479436"/>
    </source>
</evidence>
<name>A0ABR2VS38_9FUNG</name>
<accession>A0ABR2VS38</accession>
<dbReference type="Proteomes" id="UP001479436">
    <property type="component" value="Unassembled WGS sequence"/>
</dbReference>
<reference evidence="2 3" key="1">
    <citation type="submission" date="2023-04" db="EMBL/GenBank/DDBJ databases">
        <title>Genome of Basidiobolus ranarum AG-B5.</title>
        <authorList>
            <person name="Stajich J.E."/>
            <person name="Carter-House D."/>
            <person name="Gryganskyi A."/>
        </authorList>
    </citation>
    <scope>NUCLEOTIDE SEQUENCE [LARGE SCALE GENOMIC DNA]</scope>
    <source>
        <strain evidence="2 3">AG-B5</strain>
    </source>
</reference>
<proteinExistence type="predicted"/>
<sequence length="341" mass="38890">MANKLEELEGNPPDQIIEKGHIYFLYRPKVALDHAEKMNDVQKMVLVLSPGLVKKDMAKTNLNTQQTSDEASNTAKKTEGECTIGGIEEQGEKPEEGDLDSVPSDRKKRSAPSGPEDIENHELPKYRSIVISKKKLPDTKKKERIWGYVNKTASSMKELHEVLDKSHYHTATMGERTVEPCRPMGEGIYAIVNHERHTHLVYVLKFPEQIGEIQKKFNIVKEGSYIVSIKNPEADNPPNLGLPDEEKTGFPERLQQKFKGRKWAPLDTTDFLEHESCEMVFIGATDQVHHENAEVDEYLREAVEADKLNWHQRDQGEEVHIIKKLKLSDETPTESLFGEWA</sequence>
<protein>
    <submittedName>
        <fullName evidence="2">Uncharacterized protein</fullName>
    </submittedName>
</protein>
<organism evidence="2 3">
    <name type="scientific">Basidiobolus ranarum</name>
    <dbReference type="NCBI Taxonomy" id="34480"/>
    <lineage>
        <taxon>Eukaryota</taxon>
        <taxon>Fungi</taxon>
        <taxon>Fungi incertae sedis</taxon>
        <taxon>Zoopagomycota</taxon>
        <taxon>Entomophthoromycotina</taxon>
        <taxon>Basidiobolomycetes</taxon>
        <taxon>Basidiobolales</taxon>
        <taxon>Basidiobolaceae</taxon>
        <taxon>Basidiobolus</taxon>
    </lineage>
</organism>
<feature type="region of interest" description="Disordered" evidence="1">
    <location>
        <begin position="59"/>
        <end position="123"/>
    </location>
</feature>
<dbReference type="PANTHER" id="PTHR34776">
    <property type="entry name" value="F17F16.3 PROTEIN"/>
    <property type="match status" value="1"/>
</dbReference>
<evidence type="ECO:0000256" key="1">
    <source>
        <dbReference type="SAM" id="MobiDB-lite"/>
    </source>
</evidence>
<evidence type="ECO:0000313" key="2">
    <source>
        <dbReference type="EMBL" id="KAK9694984.1"/>
    </source>
</evidence>